<gene>
    <name evidence="1" type="ORF">N4261_20560</name>
</gene>
<keyword evidence="2" id="KW-1185">Reference proteome</keyword>
<dbReference type="RefSeq" id="WP_261757117.1">
    <property type="nucleotide sequence ID" value="NZ_CP104562.2"/>
</dbReference>
<organism evidence="1 2">
    <name type="scientific">Roseateles amylovorans</name>
    <dbReference type="NCBI Taxonomy" id="2978473"/>
    <lineage>
        <taxon>Bacteria</taxon>
        <taxon>Pseudomonadati</taxon>
        <taxon>Pseudomonadota</taxon>
        <taxon>Betaproteobacteria</taxon>
        <taxon>Burkholderiales</taxon>
        <taxon>Sphaerotilaceae</taxon>
        <taxon>Roseateles</taxon>
    </lineage>
</organism>
<sequence>MDEEYCLFPEPWEVFEFSERTVKVGTFEHEITYNEVEFWRFLQLACSKYSSLHPEQAESLGQLISSSFPDSQQPD</sequence>
<name>A0ABY6AXH0_9BURK</name>
<protein>
    <submittedName>
        <fullName evidence="1">Uncharacterized protein</fullName>
    </submittedName>
</protein>
<reference evidence="1" key="1">
    <citation type="submission" date="2022-10" db="EMBL/GenBank/DDBJ databases">
        <title>Characterization and whole genome sequencing of a new Roseateles species, isolated from fresh water.</title>
        <authorList>
            <person name="Guliayeva D.Y."/>
            <person name="Akhremchuk A.E."/>
            <person name="Sikolenko M.A."/>
            <person name="Valentovich L.N."/>
            <person name="Sidarenka A.V."/>
        </authorList>
    </citation>
    <scope>NUCLEOTIDE SEQUENCE</scope>
    <source>
        <strain evidence="1">BIM B-1768</strain>
    </source>
</reference>
<evidence type="ECO:0000313" key="2">
    <source>
        <dbReference type="Proteomes" id="UP001064933"/>
    </source>
</evidence>
<proteinExistence type="predicted"/>
<evidence type="ECO:0000313" key="1">
    <source>
        <dbReference type="EMBL" id="UXH77372.1"/>
    </source>
</evidence>
<accession>A0ABY6AXH0</accession>
<dbReference type="Proteomes" id="UP001064933">
    <property type="component" value="Chromosome"/>
</dbReference>
<dbReference type="EMBL" id="CP104562">
    <property type="protein sequence ID" value="UXH77372.1"/>
    <property type="molecule type" value="Genomic_DNA"/>
</dbReference>